<dbReference type="GO" id="GO:0000272">
    <property type="term" value="P:polysaccharide catabolic process"/>
    <property type="evidence" value="ECO:0007669"/>
    <property type="project" value="UniProtKB-KW"/>
</dbReference>
<keyword evidence="3" id="KW-0732">Signal</keyword>
<evidence type="ECO:0000256" key="2">
    <source>
        <dbReference type="ARBA" id="ARBA00023326"/>
    </source>
</evidence>
<dbReference type="PROSITE" id="PS50853">
    <property type="entry name" value="FN3"/>
    <property type="match status" value="1"/>
</dbReference>
<keyword evidence="2" id="KW-0119">Carbohydrate metabolism</keyword>
<evidence type="ECO:0000259" key="4">
    <source>
        <dbReference type="PROSITE" id="PS50853"/>
    </source>
</evidence>
<dbReference type="RefSeq" id="WP_229713039.1">
    <property type="nucleotide sequence ID" value="NZ_BMML01000006.1"/>
</dbReference>
<evidence type="ECO:0000313" key="6">
    <source>
        <dbReference type="EMBL" id="GGN07465.1"/>
    </source>
</evidence>
<dbReference type="SUPFAM" id="SSF56988">
    <property type="entry name" value="Anthrax protective antigen"/>
    <property type="match status" value="1"/>
</dbReference>
<evidence type="ECO:0000259" key="5">
    <source>
        <dbReference type="PROSITE" id="PS51820"/>
    </source>
</evidence>
<dbReference type="GO" id="GO:0016798">
    <property type="term" value="F:hydrolase activity, acting on glycosyl bonds"/>
    <property type="evidence" value="ECO:0007669"/>
    <property type="project" value="UniProtKB-KW"/>
</dbReference>
<dbReference type="InterPro" id="IPR013783">
    <property type="entry name" value="Ig-like_fold"/>
</dbReference>
<dbReference type="InterPro" id="IPR003961">
    <property type="entry name" value="FN3_dom"/>
</dbReference>
<dbReference type="EMBL" id="BMML01000006">
    <property type="protein sequence ID" value="GGN07465.1"/>
    <property type="molecule type" value="Genomic_DNA"/>
</dbReference>
<dbReference type="Pfam" id="PF07691">
    <property type="entry name" value="PA14"/>
    <property type="match status" value="1"/>
</dbReference>
<dbReference type="InterPro" id="IPR011658">
    <property type="entry name" value="PA14_dom"/>
</dbReference>
<gene>
    <name evidence="6" type="ORF">GCM10011578_031950</name>
</gene>
<accession>A0A918CRP2</accession>
<dbReference type="SUPFAM" id="SSF49265">
    <property type="entry name" value="Fibronectin type III"/>
    <property type="match status" value="2"/>
</dbReference>
<name>A0A918CRP2_9ACTN</name>
<organism evidence="6 7">
    <name type="scientific">Streptomyces fuscichromogenes</name>
    <dbReference type="NCBI Taxonomy" id="1324013"/>
    <lineage>
        <taxon>Bacteria</taxon>
        <taxon>Bacillati</taxon>
        <taxon>Actinomycetota</taxon>
        <taxon>Actinomycetes</taxon>
        <taxon>Kitasatosporales</taxon>
        <taxon>Streptomycetaceae</taxon>
        <taxon>Streptomyces</taxon>
    </lineage>
</organism>
<dbReference type="InterPro" id="IPR037524">
    <property type="entry name" value="PA14/GLEYA"/>
</dbReference>
<evidence type="ECO:0000256" key="3">
    <source>
        <dbReference type="SAM" id="SignalP"/>
    </source>
</evidence>
<dbReference type="SMART" id="SM00758">
    <property type="entry name" value="PA14"/>
    <property type="match status" value="1"/>
</dbReference>
<evidence type="ECO:0000256" key="1">
    <source>
        <dbReference type="ARBA" id="ARBA00023295"/>
    </source>
</evidence>
<feature type="domain" description="Fibronectin type-III" evidence="4">
    <location>
        <begin position="172"/>
        <end position="265"/>
    </location>
</feature>
<dbReference type="Proteomes" id="UP000653411">
    <property type="component" value="Unassembled WGS sequence"/>
</dbReference>
<feature type="chain" id="PRO_5037737848" description="Cellulose 1,4-beta-cellobiosidase" evidence="3">
    <location>
        <begin position="31"/>
        <end position="551"/>
    </location>
</feature>
<keyword evidence="2" id="KW-0624">Polysaccharide degradation</keyword>
<sequence length="551" mass="56744">MKPARTAAATAVGLATVGTLLGGATATASAATTCTAPVYQRQLFANTTFKGTPRKTDCDSAIDQSWSGAPASGLPKDGFGVRWTVTRDFGSGGPFTLTAAGLDGIRVYLDGVRKVDLWKDTSKAVSRTVDVTVPKGRHTLRIDHVNWTGAAKVKFGYAPRTSASADKVAPLAPGGAAVSYDSATGRARTTWSKNKEMDLAGYRVYRRPQGSSFGATPLATTGSTSYTDSSLPADGRTYYYEVRAYDRAGNVSAGSADQGVTTADRTAPERVSGVAVRASTAGNVVSWQASSAKDLDHYELWASRGGEPDPDGPEFLLSADHTDATAEVGTAYTYTVQAVDTAGNISPVSAPVTAARPAASAVAAPAGLTGTPADAATRLDWTPSGDPAVTGYRVYRRTVHNGGWTPLGTTATASFADTSAPRGKSYYYVTAVDGDGAESAPSAEPAVERLTPATATGPAAPRLTLVSTGIPARSPVVLTAAPGAGDENRLLQGYSWEIEGACGGSGVNLSATGDISWKPPYNGPCTATVYAVDAYGRQSGQGSSLEFFVGR</sequence>
<feature type="signal peptide" evidence="3">
    <location>
        <begin position="1"/>
        <end position="30"/>
    </location>
</feature>
<reference evidence="6" key="2">
    <citation type="submission" date="2020-09" db="EMBL/GenBank/DDBJ databases">
        <authorList>
            <person name="Sun Q."/>
            <person name="Zhou Y."/>
        </authorList>
    </citation>
    <scope>NUCLEOTIDE SEQUENCE</scope>
    <source>
        <strain evidence="6">CGMCC 4.7110</strain>
    </source>
</reference>
<dbReference type="AlphaFoldDB" id="A0A918CRP2"/>
<feature type="domain" description="PA14" evidence="5">
    <location>
        <begin position="34"/>
        <end position="172"/>
    </location>
</feature>
<dbReference type="InterPro" id="IPR036116">
    <property type="entry name" value="FN3_sf"/>
</dbReference>
<reference evidence="6" key="1">
    <citation type="journal article" date="2014" name="Int. J. Syst. Evol. Microbiol.">
        <title>Complete genome sequence of Corynebacterium casei LMG S-19264T (=DSM 44701T), isolated from a smear-ripened cheese.</title>
        <authorList>
            <consortium name="US DOE Joint Genome Institute (JGI-PGF)"/>
            <person name="Walter F."/>
            <person name="Albersmeier A."/>
            <person name="Kalinowski J."/>
            <person name="Ruckert C."/>
        </authorList>
    </citation>
    <scope>NUCLEOTIDE SEQUENCE</scope>
    <source>
        <strain evidence="6">CGMCC 4.7110</strain>
    </source>
</reference>
<dbReference type="SMART" id="SM00060">
    <property type="entry name" value="FN3"/>
    <property type="match status" value="3"/>
</dbReference>
<evidence type="ECO:0008006" key="8">
    <source>
        <dbReference type="Google" id="ProtNLM"/>
    </source>
</evidence>
<protein>
    <recommendedName>
        <fullName evidence="8">Cellulose 1,4-beta-cellobiosidase</fullName>
    </recommendedName>
</protein>
<dbReference type="Gene3D" id="2.60.40.10">
    <property type="entry name" value="Immunoglobulins"/>
    <property type="match status" value="3"/>
</dbReference>
<keyword evidence="1" id="KW-0378">Hydrolase</keyword>
<keyword evidence="1" id="KW-0326">Glycosidase</keyword>
<evidence type="ECO:0000313" key="7">
    <source>
        <dbReference type="Proteomes" id="UP000653411"/>
    </source>
</evidence>
<comment type="caution">
    <text evidence="6">The sequence shown here is derived from an EMBL/GenBank/DDBJ whole genome shotgun (WGS) entry which is preliminary data.</text>
</comment>
<keyword evidence="7" id="KW-1185">Reference proteome</keyword>
<proteinExistence type="predicted"/>
<dbReference type="PROSITE" id="PS51820">
    <property type="entry name" value="PA14"/>
    <property type="match status" value="1"/>
</dbReference>